<dbReference type="Gene3D" id="3.40.50.300">
    <property type="entry name" value="P-loop containing nucleotide triphosphate hydrolases"/>
    <property type="match status" value="1"/>
</dbReference>
<dbReference type="RefSeq" id="WP_095332253.1">
    <property type="nucleotide sequence ID" value="NZ_CP026033.1"/>
</dbReference>
<dbReference type="GO" id="GO:0006355">
    <property type="term" value="P:regulation of DNA-templated transcription"/>
    <property type="evidence" value="ECO:0007669"/>
    <property type="project" value="InterPro"/>
</dbReference>
<dbReference type="SUPFAM" id="SSF46689">
    <property type="entry name" value="Homeodomain-like"/>
    <property type="match status" value="1"/>
</dbReference>
<keyword evidence="1" id="KW-0547">Nucleotide-binding</keyword>
<dbReference type="PANTHER" id="PTHR32071">
    <property type="entry name" value="TRANSCRIPTIONAL REGULATORY PROTEIN"/>
    <property type="match status" value="1"/>
</dbReference>
<keyword evidence="3" id="KW-0805">Transcription regulation</keyword>
<feature type="domain" description="PAS" evidence="6">
    <location>
        <begin position="2"/>
        <end position="44"/>
    </location>
</feature>
<dbReference type="InterPro" id="IPR009057">
    <property type="entry name" value="Homeodomain-like_sf"/>
</dbReference>
<dbReference type="Pfam" id="PF00158">
    <property type="entry name" value="Sigma54_activat"/>
    <property type="match status" value="1"/>
</dbReference>
<dbReference type="CDD" id="cd00009">
    <property type="entry name" value="AAA"/>
    <property type="match status" value="1"/>
</dbReference>
<evidence type="ECO:0000313" key="7">
    <source>
        <dbReference type="EMBL" id="PAD81865.1"/>
    </source>
</evidence>
<dbReference type="Gene3D" id="1.10.10.60">
    <property type="entry name" value="Homeodomain-like"/>
    <property type="match status" value="1"/>
</dbReference>
<dbReference type="InterPro" id="IPR058031">
    <property type="entry name" value="AAA_lid_NorR"/>
</dbReference>
<keyword evidence="4" id="KW-0804">Transcription</keyword>
<evidence type="ECO:0000259" key="6">
    <source>
        <dbReference type="PROSITE" id="PS50112"/>
    </source>
</evidence>
<dbReference type="InterPro" id="IPR002197">
    <property type="entry name" value="HTH_Fis"/>
</dbReference>
<gene>
    <name evidence="7" type="ORF">CHH57_17560</name>
</gene>
<proteinExistence type="predicted"/>
<dbReference type="InterPro" id="IPR000014">
    <property type="entry name" value="PAS"/>
</dbReference>
<feature type="domain" description="Sigma-54 factor interaction" evidence="5">
    <location>
        <begin position="137"/>
        <end position="365"/>
    </location>
</feature>
<dbReference type="PROSITE" id="PS50112">
    <property type="entry name" value="PAS"/>
    <property type="match status" value="1"/>
</dbReference>
<dbReference type="SUPFAM" id="SSF55785">
    <property type="entry name" value="PYP-like sensor domain (PAS domain)"/>
    <property type="match status" value="1"/>
</dbReference>
<dbReference type="PROSITE" id="PS50045">
    <property type="entry name" value="SIGMA54_INTERACT_4"/>
    <property type="match status" value="1"/>
</dbReference>
<comment type="caution">
    <text evidence="7">The sequence shown here is derived from an EMBL/GenBank/DDBJ whole genome shotgun (WGS) entry which is preliminary data.</text>
</comment>
<evidence type="ECO:0000256" key="1">
    <source>
        <dbReference type="ARBA" id="ARBA00022741"/>
    </source>
</evidence>
<accession>A0AA91TPS9</accession>
<dbReference type="PROSITE" id="PS00675">
    <property type="entry name" value="SIGMA54_INTERACT_1"/>
    <property type="match status" value="1"/>
</dbReference>
<dbReference type="GO" id="GO:0043565">
    <property type="term" value="F:sequence-specific DNA binding"/>
    <property type="evidence" value="ECO:0007669"/>
    <property type="project" value="InterPro"/>
</dbReference>
<sequence>MTEKTMQPFIDSPSSLFVTDGSGNILISNEFTALTLGMSLEELLQLNVQDLVKAGYYKHSITMEAIQTKQKVCKTIKTNRGFNIRSTATPLLYKSGEVQLVVTTSNNIKIENQQTFIEVDSVNKMEEQEKKREQQKLVVESLAMKQIMKVCRKISHYNSKILIYGESGTGKEVIAKYIHQHSDRADGPFITINCAAIPHSLFEYELFGYEKGVLAGVFDEKKGMIEEANNGYLFLDEISEIPLEMQAKLLRVLEENELRRIGGTKQIPINCRVITATNCDLWGLVQQNKFREDLYYRINVIPIYIPPLRHRKPDLVGLLSYFLQNINDNYGTNYRFKAEEFEYMLHQEWPGNARELRNYIERLVLTEQTVMREKEEQVTDWFTLDYFIKSNMSKLSQLKDYTAITEGRYIQQMIEICNNNSTEAAKKLGIDRSVIYRKLKKMEKVLKDL</sequence>
<dbReference type="Gene3D" id="1.10.8.60">
    <property type="match status" value="1"/>
</dbReference>
<dbReference type="InterPro" id="IPR027417">
    <property type="entry name" value="P-loop_NTPase"/>
</dbReference>
<evidence type="ECO:0000256" key="3">
    <source>
        <dbReference type="ARBA" id="ARBA00023015"/>
    </source>
</evidence>
<evidence type="ECO:0000259" key="5">
    <source>
        <dbReference type="PROSITE" id="PS50045"/>
    </source>
</evidence>
<keyword evidence="2" id="KW-0067">ATP-binding</keyword>
<organism evidence="7 8">
    <name type="scientific">Niallia circulans</name>
    <name type="common">Bacillus circulans</name>
    <dbReference type="NCBI Taxonomy" id="1397"/>
    <lineage>
        <taxon>Bacteria</taxon>
        <taxon>Bacillati</taxon>
        <taxon>Bacillota</taxon>
        <taxon>Bacilli</taxon>
        <taxon>Bacillales</taxon>
        <taxon>Bacillaceae</taxon>
        <taxon>Niallia</taxon>
    </lineage>
</organism>
<dbReference type="Pfam" id="PF25601">
    <property type="entry name" value="AAA_lid_14"/>
    <property type="match status" value="1"/>
</dbReference>
<dbReference type="GO" id="GO:0005524">
    <property type="term" value="F:ATP binding"/>
    <property type="evidence" value="ECO:0007669"/>
    <property type="project" value="UniProtKB-KW"/>
</dbReference>
<dbReference type="Gene3D" id="3.30.450.20">
    <property type="entry name" value="PAS domain"/>
    <property type="match status" value="1"/>
</dbReference>
<name>A0AA91TPS9_NIACI</name>
<dbReference type="PANTHER" id="PTHR32071:SF121">
    <property type="entry name" value="SIGMA L-DEPENDENT TRANSCRIPTIONAL REGULATOR YQIR-RELATED"/>
    <property type="match status" value="1"/>
</dbReference>
<dbReference type="InterPro" id="IPR002078">
    <property type="entry name" value="Sigma_54_int"/>
</dbReference>
<dbReference type="InterPro" id="IPR003593">
    <property type="entry name" value="AAA+_ATPase"/>
</dbReference>
<dbReference type="EMBL" id="NPBQ01000106">
    <property type="protein sequence ID" value="PAD81865.1"/>
    <property type="molecule type" value="Genomic_DNA"/>
</dbReference>
<evidence type="ECO:0000256" key="4">
    <source>
        <dbReference type="ARBA" id="ARBA00023163"/>
    </source>
</evidence>
<dbReference type="Proteomes" id="UP000216961">
    <property type="component" value="Unassembled WGS sequence"/>
</dbReference>
<dbReference type="SMART" id="SM00382">
    <property type="entry name" value="AAA"/>
    <property type="match status" value="1"/>
</dbReference>
<dbReference type="FunFam" id="3.40.50.300:FF:000006">
    <property type="entry name" value="DNA-binding transcriptional regulator NtrC"/>
    <property type="match status" value="1"/>
</dbReference>
<dbReference type="AlphaFoldDB" id="A0AA91TPS9"/>
<dbReference type="SUPFAM" id="SSF52540">
    <property type="entry name" value="P-loop containing nucleoside triphosphate hydrolases"/>
    <property type="match status" value="1"/>
</dbReference>
<reference evidence="7 8" key="1">
    <citation type="submission" date="2017-07" db="EMBL/GenBank/DDBJ databases">
        <title>Isolation and whole genome analysis of endospore-forming bacteria from heroin.</title>
        <authorList>
            <person name="Kalinowski J."/>
            <person name="Ahrens B."/>
            <person name="Al-Dilaimi A."/>
            <person name="Winkler A."/>
            <person name="Wibberg D."/>
            <person name="Schleenbecker U."/>
            <person name="Ruckert C."/>
            <person name="Wolfel R."/>
            <person name="Grass G."/>
        </authorList>
    </citation>
    <scope>NUCLEOTIDE SEQUENCE [LARGE SCALE GENOMIC DNA]</scope>
    <source>
        <strain evidence="7 8">7521-2</strain>
    </source>
</reference>
<protein>
    <submittedName>
        <fullName evidence="7">Sigma-54-dependent Fis family transcriptional regulator</fullName>
    </submittedName>
</protein>
<evidence type="ECO:0000313" key="8">
    <source>
        <dbReference type="Proteomes" id="UP000216961"/>
    </source>
</evidence>
<dbReference type="InterPro" id="IPR025662">
    <property type="entry name" value="Sigma_54_int_dom_ATP-bd_1"/>
</dbReference>
<dbReference type="InterPro" id="IPR035965">
    <property type="entry name" value="PAS-like_dom_sf"/>
</dbReference>
<evidence type="ECO:0000256" key="2">
    <source>
        <dbReference type="ARBA" id="ARBA00022840"/>
    </source>
</evidence>
<dbReference type="Pfam" id="PF02954">
    <property type="entry name" value="HTH_8"/>
    <property type="match status" value="1"/>
</dbReference>